<sequence length="522" mass="57187">MLLQSPKKRIKILYDMGAAAAASLSFMIMGMVRAWSSPGMPSLLESKAVPLSESDVSWISSIPPLASLVGSLIAGPCLTYIGRRRTLMLISIPYSLGFLLIGFASHSSMLYIGRILDGAMIGFSAPSAQIFIGECSSPRVRGALGAFTAIFLSLGILITYIIGAFVPWNVLAWILSAFPALLFGAMYMMPETPTWLLSKNREEEAKKALQFLRGAHTDVTGEFERLKANMAKGANSQQIQPKDLLKGSVLKPLLLSMALMLLQQFSGINSIIYFTVFIFQKAGSTMDKNLATIIVGIVQLLATIASMFLVDRAGRRLLLLVSGIVMSISLAALGAFFYMLEIYGSDVQLTLGWLPLASLLLFIIAYSSGFANVPFLIMGELFPAKFRSILGSLASCFNLLCTFTIIRSFSDMNKTMGEYGTFWFYMSWCVVGVFFVYFCLPETKGKSLDEIERMFANKKKQQLYAASAETTIGTAADKNDVFTVETIPRAHIDERLSQSHSNDGYDLDSDEEDNGEVVATPL</sequence>
<feature type="domain" description="Major facilitator superfamily (MFS) profile" evidence="11">
    <location>
        <begin position="18"/>
        <end position="444"/>
    </location>
</feature>
<feature type="transmembrane region" description="Helical" evidence="10">
    <location>
        <begin position="253"/>
        <end position="278"/>
    </location>
</feature>
<evidence type="ECO:0000259" key="11">
    <source>
        <dbReference type="PROSITE" id="PS50850"/>
    </source>
</evidence>
<evidence type="ECO:0000256" key="8">
    <source>
        <dbReference type="RuleBase" id="RU003346"/>
    </source>
</evidence>
<comment type="subcellular location">
    <subcellularLocation>
        <location evidence="1">Cell membrane</location>
        <topology evidence="1">Multi-pass membrane protein</topology>
    </subcellularLocation>
</comment>
<dbReference type="Proteomes" id="UP000820818">
    <property type="component" value="Linkage Group LG1"/>
</dbReference>
<evidence type="ECO:0000256" key="3">
    <source>
        <dbReference type="ARBA" id="ARBA00022692"/>
    </source>
</evidence>
<dbReference type="PANTHER" id="PTHR48021:SF1">
    <property type="entry name" value="GH07001P-RELATED"/>
    <property type="match status" value="1"/>
</dbReference>
<dbReference type="GO" id="GO:0051119">
    <property type="term" value="F:sugar transmembrane transporter activity"/>
    <property type="evidence" value="ECO:0007669"/>
    <property type="project" value="InterPro"/>
</dbReference>
<keyword evidence="13" id="KW-1185">Reference proteome</keyword>
<dbReference type="InterPro" id="IPR036259">
    <property type="entry name" value="MFS_trans_sf"/>
</dbReference>
<feature type="compositionally biased region" description="Acidic residues" evidence="9">
    <location>
        <begin position="505"/>
        <end position="515"/>
    </location>
</feature>
<evidence type="ECO:0000256" key="5">
    <source>
        <dbReference type="ARBA" id="ARBA00023136"/>
    </source>
</evidence>
<dbReference type="PANTHER" id="PTHR48021">
    <property type="match status" value="1"/>
</dbReference>
<evidence type="ECO:0000313" key="12">
    <source>
        <dbReference type="EMBL" id="KAI9564612.1"/>
    </source>
</evidence>
<evidence type="ECO:0000256" key="9">
    <source>
        <dbReference type="SAM" id="MobiDB-lite"/>
    </source>
</evidence>
<feature type="transmembrane region" description="Helical" evidence="10">
    <location>
        <begin position="12"/>
        <end position="36"/>
    </location>
</feature>
<feature type="transmembrane region" description="Helical" evidence="10">
    <location>
        <begin position="144"/>
        <end position="165"/>
    </location>
</feature>
<feature type="transmembrane region" description="Helical" evidence="10">
    <location>
        <begin position="171"/>
        <end position="189"/>
    </location>
</feature>
<proteinExistence type="inferred from homology"/>
<dbReference type="InterPro" id="IPR044775">
    <property type="entry name" value="MFS_ERD6/Tret1-like"/>
</dbReference>
<feature type="transmembrane region" description="Helical" evidence="10">
    <location>
        <begin position="317"/>
        <end position="340"/>
    </location>
</feature>
<gene>
    <name evidence="12" type="ORF">GHT06_008353</name>
</gene>
<keyword evidence="8" id="KW-0813">Transport</keyword>
<comment type="caution">
    <text evidence="12">The sequence shown here is derived from an EMBL/GenBank/DDBJ whole genome shotgun (WGS) entry which is preliminary data.</text>
</comment>
<evidence type="ECO:0000256" key="10">
    <source>
        <dbReference type="SAM" id="Phobius"/>
    </source>
</evidence>
<keyword evidence="2" id="KW-1003">Cell membrane</keyword>
<evidence type="ECO:0000313" key="13">
    <source>
        <dbReference type="Proteomes" id="UP000820818"/>
    </source>
</evidence>
<feature type="transmembrane region" description="Helical" evidence="10">
    <location>
        <begin position="87"/>
        <end position="105"/>
    </location>
</feature>
<feature type="transmembrane region" description="Helical" evidence="10">
    <location>
        <begin position="290"/>
        <end position="310"/>
    </location>
</feature>
<feature type="transmembrane region" description="Helical" evidence="10">
    <location>
        <begin position="111"/>
        <end position="132"/>
    </location>
</feature>
<evidence type="ECO:0000256" key="1">
    <source>
        <dbReference type="ARBA" id="ARBA00004651"/>
    </source>
</evidence>
<evidence type="ECO:0000256" key="6">
    <source>
        <dbReference type="ARBA" id="ARBA00023180"/>
    </source>
</evidence>
<organism evidence="12 13">
    <name type="scientific">Daphnia sinensis</name>
    <dbReference type="NCBI Taxonomy" id="1820382"/>
    <lineage>
        <taxon>Eukaryota</taxon>
        <taxon>Metazoa</taxon>
        <taxon>Ecdysozoa</taxon>
        <taxon>Arthropoda</taxon>
        <taxon>Crustacea</taxon>
        <taxon>Branchiopoda</taxon>
        <taxon>Diplostraca</taxon>
        <taxon>Cladocera</taxon>
        <taxon>Anomopoda</taxon>
        <taxon>Daphniidae</taxon>
        <taxon>Daphnia</taxon>
        <taxon>Daphnia similis group</taxon>
    </lineage>
</organism>
<dbReference type="FunFam" id="1.20.1250.20:FF:000055">
    <property type="entry name" value="Facilitated trehalose transporter Tret1-2 homolog"/>
    <property type="match status" value="1"/>
</dbReference>
<dbReference type="SUPFAM" id="SSF103473">
    <property type="entry name" value="MFS general substrate transporter"/>
    <property type="match status" value="1"/>
</dbReference>
<evidence type="ECO:0000256" key="4">
    <source>
        <dbReference type="ARBA" id="ARBA00022989"/>
    </source>
</evidence>
<feature type="transmembrane region" description="Helical" evidence="10">
    <location>
        <begin position="56"/>
        <end position="75"/>
    </location>
</feature>
<dbReference type="PROSITE" id="PS00216">
    <property type="entry name" value="SUGAR_TRANSPORT_1"/>
    <property type="match status" value="1"/>
</dbReference>
<dbReference type="NCBIfam" id="TIGR00879">
    <property type="entry name" value="SP"/>
    <property type="match status" value="1"/>
</dbReference>
<dbReference type="Gene3D" id="1.20.1250.20">
    <property type="entry name" value="MFS general substrate transporter like domains"/>
    <property type="match status" value="1"/>
</dbReference>
<dbReference type="InterPro" id="IPR050549">
    <property type="entry name" value="MFS_Trehalose_Transporter"/>
</dbReference>
<feature type="region of interest" description="Disordered" evidence="9">
    <location>
        <begin position="499"/>
        <end position="522"/>
    </location>
</feature>
<dbReference type="Pfam" id="PF00083">
    <property type="entry name" value="Sugar_tr"/>
    <property type="match status" value="1"/>
</dbReference>
<dbReference type="InterPro" id="IPR020846">
    <property type="entry name" value="MFS_dom"/>
</dbReference>
<keyword evidence="5 10" id="KW-0472">Membrane</keyword>
<feature type="transmembrane region" description="Helical" evidence="10">
    <location>
        <begin position="422"/>
        <end position="440"/>
    </location>
</feature>
<protein>
    <recommendedName>
        <fullName evidence="11">Major facilitator superfamily (MFS) profile domain-containing protein</fullName>
    </recommendedName>
</protein>
<dbReference type="PRINTS" id="PR00171">
    <property type="entry name" value="SUGRTRNSPORT"/>
</dbReference>
<accession>A0AAD5L205</accession>
<dbReference type="PROSITE" id="PS50850">
    <property type="entry name" value="MFS"/>
    <property type="match status" value="1"/>
</dbReference>
<dbReference type="AlphaFoldDB" id="A0AAD5L205"/>
<feature type="transmembrane region" description="Helical" evidence="10">
    <location>
        <begin position="352"/>
        <end position="377"/>
    </location>
</feature>
<dbReference type="InterPro" id="IPR005829">
    <property type="entry name" value="Sugar_transporter_CS"/>
</dbReference>
<dbReference type="PROSITE" id="PS00217">
    <property type="entry name" value="SUGAR_TRANSPORT_2"/>
    <property type="match status" value="1"/>
</dbReference>
<dbReference type="CDD" id="cd17358">
    <property type="entry name" value="MFS_GLUT6_8_Class3_like"/>
    <property type="match status" value="1"/>
</dbReference>
<dbReference type="InterPro" id="IPR005828">
    <property type="entry name" value="MFS_sugar_transport-like"/>
</dbReference>
<keyword evidence="6" id="KW-0325">Glycoprotein</keyword>
<dbReference type="EMBL" id="WJBH02000001">
    <property type="protein sequence ID" value="KAI9564612.1"/>
    <property type="molecule type" value="Genomic_DNA"/>
</dbReference>
<dbReference type="GO" id="GO:0005886">
    <property type="term" value="C:plasma membrane"/>
    <property type="evidence" value="ECO:0007669"/>
    <property type="project" value="UniProtKB-SubCell"/>
</dbReference>
<feature type="transmembrane region" description="Helical" evidence="10">
    <location>
        <begin position="389"/>
        <end position="410"/>
    </location>
</feature>
<dbReference type="InterPro" id="IPR003663">
    <property type="entry name" value="Sugar/inositol_transpt"/>
</dbReference>
<evidence type="ECO:0000256" key="2">
    <source>
        <dbReference type="ARBA" id="ARBA00022475"/>
    </source>
</evidence>
<name>A0AAD5L205_9CRUS</name>
<reference evidence="12 13" key="1">
    <citation type="submission" date="2022-05" db="EMBL/GenBank/DDBJ databases">
        <title>A multi-omics perspective on studying reproductive biology in Daphnia sinensis.</title>
        <authorList>
            <person name="Jia J."/>
        </authorList>
    </citation>
    <scope>NUCLEOTIDE SEQUENCE [LARGE SCALE GENOMIC DNA]</scope>
    <source>
        <strain evidence="12 13">WSL</strain>
    </source>
</reference>
<evidence type="ECO:0000256" key="7">
    <source>
        <dbReference type="ARBA" id="ARBA00024348"/>
    </source>
</evidence>
<keyword evidence="4 10" id="KW-1133">Transmembrane helix</keyword>
<keyword evidence="3 10" id="KW-0812">Transmembrane</keyword>
<comment type="similarity">
    <text evidence="7">Belongs to the major facilitator superfamily. Sugar transporter (TC 2.A.1.1) family. Trehalose transporter subfamily.</text>
</comment>